<feature type="region of interest" description="Disordered" evidence="1">
    <location>
        <begin position="87"/>
        <end position="117"/>
    </location>
</feature>
<evidence type="ECO:0000256" key="1">
    <source>
        <dbReference type="SAM" id="MobiDB-lite"/>
    </source>
</evidence>
<dbReference type="OrthoDB" id="292032at2157"/>
<dbReference type="Proteomes" id="UP000183894">
    <property type="component" value="Unassembled WGS sequence"/>
</dbReference>
<dbReference type="Pfam" id="PF25920">
    <property type="entry name" value="DUF7966"/>
    <property type="match status" value="1"/>
</dbReference>
<protein>
    <submittedName>
        <fullName evidence="2">Uncharacterized protein</fullName>
    </submittedName>
</protein>
<proteinExistence type="predicted"/>
<dbReference type="AlphaFoldDB" id="A0A1H7H3V9"/>
<gene>
    <name evidence="2" type="ORF">SAMN04488691_101481</name>
</gene>
<feature type="compositionally biased region" description="Basic and acidic residues" evidence="1">
    <location>
        <begin position="10"/>
        <end position="21"/>
    </location>
</feature>
<name>A0A1H7H3V9_HALLR</name>
<organism evidence="2 3">
    <name type="scientific">Haloferax larsenii</name>
    <dbReference type="NCBI Taxonomy" id="302484"/>
    <lineage>
        <taxon>Archaea</taxon>
        <taxon>Methanobacteriati</taxon>
        <taxon>Methanobacteriota</taxon>
        <taxon>Stenosarchaea group</taxon>
        <taxon>Halobacteria</taxon>
        <taxon>Halobacteriales</taxon>
        <taxon>Haloferacaceae</taxon>
        <taxon>Haloferax</taxon>
    </lineage>
</organism>
<dbReference type="RefSeq" id="WP_074791724.1">
    <property type="nucleotide sequence ID" value="NZ_FOAD01000001.1"/>
</dbReference>
<feature type="region of interest" description="Disordered" evidence="1">
    <location>
        <begin position="1"/>
        <end position="25"/>
    </location>
</feature>
<evidence type="ECO:0000313" key="2">
    <source>
        <dbReference type="EMBL" id="SEK44989.1"/>
    </source>
</evidence>
<dbReference type="EMBL" id="FOAD01000001">
    <property type="protein sequence ID" value="SEK44989.1"/>
    <property type="molecule type" value="Genomic_DNA"/>
</dbReference>
<dbReference type="InterPro" id="IPR058272">
    <property type="entry name" value="DUF7966"/>
</dbReference>
<accession>A0A1H7H3V9</accession>
<sequence length="117" mass="12489">MTDHATVGRALRELADSDGPSRRRQHEAVVAAARDAFSTLERAADFLDDGGEERLRRAVGAAARQGDHDVAREGRALLDALDSLRSSLDSSNSVSERRPVQSGRTTVFSGGGEAADR</sequence>
<reference evidence="2 3" key="1">
    <citation type="submission" date="2016-10" db="EMBL/GenBank/DDBJ databases">
        <authorList>
            <person name="de Groot N.N."/>
        </authorList>
    </citation>
    <scope>NUCLEOTIDE SEQUENCE [LARGE SCALE GENOMIC DNA]</scope>
    <source>
        <strain evidence="2 3">CDM_5</strain>
    </source>
</reference>
<evidence type="ECO:0000313" key="3">
    <source>
        <dbReference type="Proteomes" id="UP000183894"/>
    </source>
</evidence>